<feature type="region of interest" description="Disordered" evidence="1">
    <location>
        <begin position="47"/>
        <end position="89"/>
    </location>
</feature>
<sequence length="130" mass="14427">MEPVSLINSIMCRVGSAGKTGAPTPLAPKNIPRQLRKQRRFLLGEQIQRLDDHPLEGDDVSMRDGGFGEGDELVPPQQETVATGPETTQTRDCGLWLTIHLQEYSLSDMYTIARDPVKSIDKVRDNTDHG</sequence>
<comment type="caution">
    <text evidence="2">The sequence shown here is derived from an EMBL/GenBank/DDBJ whole genome shotgun (WGS) entry which is preliminary data.</text>
</comment>
<gene>
    <name evidence="2" type="ORF">IV203_037167</name>
</gene>
<organism evidence="2 3">
    <name type="scientific">Nitzschia inconspicua</name>
    <dbReference type="NCBI Taxonomy" id="303405"/>
    <lineage>
        <taxon>Eukaryota</taxon>
        <taxon>Sar</taxon>
        <taxon>Stramenopiles</taxon>
        <taxon>Ochrophyta</taxon>
        <taxon>Bacillariophyta</taxon>
        <taxon>Bacillariophyceae</taxon>
        <taxon>Bacillariophycidae</taxon>
        <taxon>Bacillariales</taxon>
        <taxon>Bacillariaceae</taxon>
        <taxon>Nitzschia</taxon>
    </lineage>
</organism>
<feature type="compositionally biased region" description="Polar residues" evidence="1">
    <location>
        <begin position="77"/>
        <end position="89"/>
    </location>
</feature>
<proteinExistence type="predicted"/>
<feature type="compositionally biased region" description="Basic and acidic residues" evidence="1">
    <location>
        <begin position="48"/>
        <end position="62"/>
    </location>
</feature>
<accession>A0A9K3LK88</accession>
<name>A0A9K3LK88_9STRA</name>
<protein>
    <submittedName>
        <fullName evidence="2">Uncharacterized protein</fullName>
    </submittedName>
</protein>
<reference evidence="2" key="1">
    <citation type="journal article" date="2021" name="Sci. Rep.">
        <title>Diploid genomic architecture of Nitzschia inconspicua, an elite biomass production diatom.</title>
        <authorList>
            <person name="Oliver A."/>
            <person name="Podell S."/>
            <person name="Pinowska A."/>
            <person name="Traller J.C."/>
            <person name="Smith S.R."/>
            <person name="McClure R."/>
            <person name="Beliaev A."/>
            <person name="Bohutskyi P."/>
            <person name="Hill E.A."/>
            <person name="Rabines A."/>
            <person name="Zheng H."/>
            <person name="Allen L.Z."/>
            <person name="Kuo A."/>
            <person name="Grigoriev I.V."/>
            <person name="Allen A.E."/>
            <person name="Hazlebeck D."/>
            <person name="Allen E.E."/>
        </authorList>
    </citation>
    <scope>NUCLEOTIDE SEQUENCE</scope>
    <source>
        <strain evidence="2">Hildebrandi</strain>
    </source>
</reference>
<evidence type="ECO:0000256" key="1">
    <source>
        <dbReference type="SAM" id="MobiDB-lite"/>
    </source>
</evidence>
<dbReference type="Proteomes" id="UP000693970">
    <property type="component" value="Unassembled WGS sequence"/>
</dbReference>
<dbReference type="EMBL" id="JAGRRH010000009">
    <property type="protein sequence ID" value="KAG7363965.1"/>
    <property type="molecule type" value="Genomic_DNA"/>
</dbReference>
<reference evidence="2" key="2">
    <citation type="submission" date="2021-04" db="EMBL/GenBank/DDBJ databases">
        <authorList>
            <person name="Podell S."/>
        </authorList>
    </citation>
    <scope>NUCLEOTIDE SEQUENCE</scope>
    <source>
        <strain evidence="2">Hildebrandi</strain>
    </source>
</reference>
<evidence type="ECO:0000313" key="2">
    <source>
        <dbReference type="EMBL" id="KAG7363965.1"/>
    </source>
</evidence>
<evidence type="ECO:0000313" key="3">
    <source>
        <dbReference type="Proteomes" id="UP000693970"/>
    </source>
</evidence>
<dbReference type="AlphaFoldDB" id="A0A9K3LK88"/>
<keyword evidence="3" id="KW-1185">Reference proteome</keyword>